<keyword evidence="1" id="KW-1133">Transmembrane helix</keyword>
<dbReference type="eggNOG" id="COG3448">
    <property type="taxonomic scope" value="Bacteria"/>
</dbReference>
<feature type="transmembrane region" description="Helical" evidence="1">
    <location>
        <begin position="84"/>
        <end position="101"/>
    </location>
</feature>
<dbReference type="HOGENOM" id="CLU_040397_2_1_9"/>
<dbReference type="AlphaFoldDB" id="K0B423"/>
<dbReference type="EMBL" id="CP003326">
    <property type="protein sequence ID" value="AFS79680.1"/>
    <property type="molecule type" value="Genomic_DNA"/>
</dbReference>
<dbReference type="PANTHER" id="PTHR33741:SF5">
    <property type="entry name" value="TRANSMEMBRANE PROTEIN DDB_G0269096-RELATED"/>
    <property type="match status" value="1"/>
</dbReference>
<dbReference type="Pfam" id="PF04982">
    <property type="entry name" value="TM_HPP"/>
    <property type="match status" value="1"/>
</dbReference>
<dbReference type="PANTHER" id="PTHR33741">
    <property type="entry name" value="TRANSMEMBRANE PROTEIN DDB_G0269096-RELATED"/>
    <property type="match status" value="1"/>
</dbReference>
<keyword evidence="1" id="KW-0812">Transmembrane</keyword>
<gene>
    <name evidence="3" type="ordered locus">Curi_c26870</name>
</gene>
<dbReference type="InterPro" id="IPR007065">
    <property type="entry name" value="HPP"/>
</dbReference>
<keyword evidence="1" id="KW-0472">Membrane</keyword>
<evidence type="ECO:0000313" key="3">
    <source>
        <dbReference type="EMBL" id="AFS79680.1"/>
    </source>
</evidence>
<feature type="transmembrane region" description="Helical" evidence="1">
    <location>
        <begin position="53"/>
        <end position="72"/>
    </location>
</feature>
<keyword evidence="4" id="KW-1185">Reference proteome</keyword>
<dbReference type="InterPro" id="IPR058581">
    <property type="entry name" value="TM_HPP"/>
</dbReference>
<reference evidence="3 4" key="1">
    <citation type="journal article" date="2012" name="PLoS ONE">
        <title>The purine-utilizing bacterium Clostridium acidurici 9a: a genome-guided metabolic reconsideration.</title>
        <authorList>
            <person name="Hartwich K."/>
            <person name="Poehlein A."/>
            <person name="Daniel R."/>
        </authorList>
    </citation>
    <scope>NUCLEOTIDE SEQUENCE [LARGE SCALE GENOMIC DNA]</scope>
    <source>
        <strain evidence="4">ATCC 7906 / DSM 604 / BCRC 14475 / CIP 104303 / KCTC 5404 / NCIMB 10678 / 9a</strain>
    </source>
</reference>
<evidence type="ECO:0000256" key="1">
    <source>
        <dbReference type="SAM" id="Phobius"/>
    </source>
</evidence>
<feature type="transmembrane region" description="Helical" evidence="1">
    <location>
        <begin position="147"/>
        <end position="170"/>
    </location>
</feature>
<sequence>MNQFKEKNKQLIGLKAYLKSIRIKNMLWAWIGSFLTISLIGYVHDYLHILSDGAFTMMIASFGASAVMAFGVMESPLAQPKNIICGHMLSAIVGVISYKLFGSHIWLASSVAVSTSIVVMLLTKTLHPPGGATALTAVIGGTNIHNLGYLFPFVPVGVGASVVVLIAMVINNIPKNSKYPNV</sequence>
<organism evidence="3 4">
    <name type="scientific">Gottschalkia acidurici (strain ATCC 7906 / DSM 604 / BCRC 14475 / CIP 104303 / KCTC 5404 / NCIMB 10678 / 9a)</name>
    <name type="common">Clostridium acidurici</name>
    <dbReference type="NCBI Taxonomy" id="1128398"/>
    <lineage>
        <taxon>Bacteria</taxon>
        <taxon>Bacillati</taxon>
        <taxon>Bacillota</taxon>
        <taxon>Tissierellia</taxon>
        <taxon>Tissierellales</taxon>
        <taxon>Gottschalkiaceae</taxon>
        <taxon>Gottschalkia</taxon>
    </lineage>
</organism>
<dbReference type="RefSeq" id="WP_014968814.1">
    <property type="nucleotide sequence ID" value="NC_018664.1"/>
</dbReference>
<feature type="transmembrane region" description="Helical" evidence="1">
    <location>
        <begin position="27"/>
        <end position="47"/>
    </location>
</feature>
<dbReference type="KEGG" id="cad:Curi_c26870"/>
<protein>
    <submittedName>
        <fullName evidence="3">HPP familiy integral membrane protein</fullName>
    </submittedName>
</protein>
<evidence type="ECO:0000259" key="2">
    <source>
        <dbReference type="Pfam" id="PF04982"/>
    </source>
</evidence>
<name>K0B423_GOTA9</name>
<dbReference type="Proteomes" id="UP000006094">
    <property type="component" value="Chromosome"/>
</dbReference>
<evidence type="ECO:0000313" key="4">
    <source>
        <dbReference type="Proteomes" id="UP000006094"/>
    </source>
</evidence>
<feature type="domain" description="HPP transmembrane region" evidence="2">
    <location>
        <begin position="20"/>
        <end position="180"/>
    </location>
</feature>
<proteinExistence type="predicted"/>
<dbReference type="STRING" id="1128398.Curi_c26870"/>
<accession>K0B423</accession>